<keyword evidence="1" id="KW-0812">Transmembrane</keyword>
<organism evidence="2 3">
    <name type="scientific">Dictyobacter aurantiacus</name>
    <dbReference type="NCBI Taxonomy" id="1936993"/>
    <lineage>
        <taxon>Bacteria</taxon>
        <taxon>Bacillati</taxon>
        <taxon>Chloroflexota</taxon>
        <taxon>Ktedonobacteria</taxon>
        <taxon>Ktedonobacterales</taxon>
        <taxon>Dictyobacteraceae</taxon>
        <taxon>Dictyobacter</taxon>
    </lineage>
</organism>
<dbReference type="EMBL" id="BIFQ01000001">
    <property type="protein sequence ID" value="GCE07295.1"/>
    <property type="molecule type" value="Genomic_DNA"/>
</dbReference>
<keyword evidence="1" id="KW-0472">Membrane</keyword>
<comment type="caution">
    <text evidence="2">The sequence shown here is derived from an EMBL/GenBank/DDBJ whole genome shotgun (WGS) entry which is preliminary data.</text>
</comment>
<sequence length="204" mass="23682">MRKDDQQYMQQMTAAQSYSIGVQTRLPILFMFFSGVAIQQIVSLVNAAQQHDMRHVWIDVGVLLLIFLCGVYFWVFSIRRQQVIIANEGIIYVTDMYTLYTPWENILRATSSPYGGLPALQLRTSAEALPIEQGIRERRAAIKMRLRGRRSVKIQSRYEVYNYIPLTNNREGGLWQDVRRHLPDLEMNLPATQPVKQSISTRIF</sequence>
<proteinExistence type="predicted"/>
<dbReference type="OrthoDB" id="9837757at2"/>
<evidence type="ECO:0000313" key="3">
    <source>
        <dbReference type="Proteomes" id="UP000287224"/>
    </source>
</evidence>
<name>A0A401ZKB4_9CHLR</name>
<reference evidence="3" key="1">
    <citation type="submission" date="2018-12" db="EMBL/GenBank/DDBJ databases">
        <title>Tengunoibacter tsumagoiensis gen. nov., sp. nov., Dictyobacter kobayashii sp. nov., D. alpinus sp. nov., and D. joshuensis sp. nov. and description of Dictyobacteraceae fam. nov. within the order Ktedonobacterales isolated from Tengu-no-mugimeshi.</title>
        <authorList>
            <person name="Wang C.M."/>
            <person name="Zheng Y."/>
            <person name="Sakai Y."/>
            <person name="Toyoda A."/>
            <person name="Minakuchi Y."/>
            <person name="Abe K."/>
            <person name="Yokota A."/>
            <person name="Yabe S."/>
        </authorList>
    </citation>
    <scope>NUCLEOTIDE SEQUENCE [LARGE SCALE GENOMIC DNA]</scope>
    <source>
        <strain evidence="3">S-27</strain>
    </source>
</reference>
<evidence type="ECO:0000256" key="1">
    <source>
        <dbReference type="SAM" id="Phobius"/>
    </source>
</evidence>
<protein>
    <submittedName>
        <fullName evidence="2">Uncharacterized protein</fullName>
    </submittedName>
</protein>
<feature type="transmembrane region" description="Helical" evidence="1">
    <location>
        <begin position="55"/>
        <end position="75"/>
    </location>
</feature>
<keyword evidence="3" id="KW-1185">Reference proteome</keyword>
<accession>A0A401ZKB4</accession>
<dbReference type="RefSeq" id="WP_126598442.1">
    <property type="nucleotide sequence ID" value="NZ_BIFQ01000001.1"/>
</dbReference>
<dbReference type="Proteomes" id="UP000287224">
    <property type="component" value="Unassembled WGS sequence"/>
</dbReference>
<keyword evidence="1" id="KW-1133">Transmembrane helix</keyword>
<dbReference type="AlphaFoldDB" id="A0A401ZKB4"/>
<gene>
    <name evidence="2" type="ORF">KDAU_46240</name>
</gene>
<feature type="transmembrane region" description="Helical" evidence="1">
    <location>
        <begin position="28"/>
        <end position="49"/>
    </location>
</feature>
<evidence type="ECO:0000313" key="2">
    <source>
        <dbReference type="EMBL" id="GCE07295.1"/>
    </source>
</evidence>